<comment type="caution">
    <text evidence="1">The sequence shown here is derived from an EMBL/GenBank/DDBJ whole genome shotgun (WGS) entry which is preliminary data.</text>
</comment>
<gene>
    <name evidence="1" type="ORF">A3C61_01245</name>
</gene>
<protein>
    <submittedName>
        <fullName evidence="1">Uncharacterized protein</fullName>
    </submittedName>
</protein>
<dbReference type="Proteomes" id="UP000178908">
    <property type="component" value="Unassembled WGS sequence"/>
</dbReference>
<sequence>MGLFTSAKPKITEKEINELGNALENQHSFNASQRQFVVDVILKPHVEKSPYESTPAISKEEATRIKELLDDKRSGMHTTLKAKNISDAEIDNLKSEIDKFLIINH</sequence>
<name>A0A1F8FB24_9BACT</name>
<evidence type="ECO:0000313" key="2">
    <source>
        <dbReference type="Proteomes" id="UP000178908"/>
    </source>
</evidence>
<accession>A0A1F8FB24</accession>
<organism evidence="1 2">
    <name type="scientific">Candidatus Yanofskybacteria bacterium RIFCSPHIGHO2_02_FULL_39_10</name>
    <dbReference type="NCBI Taxonomy" id="1802674"/>
    <lineage>
        <taxon>Bacteria</taxon>
        <taxon>Candidatus Yanofskyibacteriota</taxon>
    </lineage>
</organism>
<proteinExistence type="predicted"/>
<dbReference type="EMBL" id="MGJO01000022">
    <property type="protein sequence ID" value="OGN09449.1"/>
    <property type="molecule type" value="Genomic_DNA"/>
</dbReference>
<reference evidence="1 2" key="1">
    <citation type="journal article" date="2016" name="Nat. Commun.">
        <title>Thousands of microbial genomes shed light on interconnected biogeochemical processes in an aquifer system.</title>
        <authorList>
            <person name="Anantharaman K."/>
            <person name="Brown C.T."/>
            <person name="Hug L.A."/>
            <person name="Sharon I."/>
            <person name="Castelle C.J."/>
            <person name="Probst A.J."/>
            <person name="Thomas B.C."/>
            <person name="Singh A."/>
            <person name="Wilkins M.J."/>
            <person name="Karaoz U."/>
            <person name="Brodie E.L."/>
            <person name="Williams K.H."/>
            <person name="Hubbard S.S."/>
            <person name="Banfield J.F."/>
        </authorList>
    </citation>
    <scope>NUCLEOTIDE SEQUENCE [LARGE SCALE GENOMIC DNA]</scope>
</reference>
<evidence type="ECO:0000313" key="1">
    <source>
        <dbReference type="EMBL" id="OGN09449.1"/>
    </source>
</evidence>
<dbReference type="AlphaFoldDB" id="A0A1F8FB24"/>